<proteinExistence type="predicted"/>
<feature type="region of interest" description="Disordered" evidence="1">
    <location>
        <begin position="124"/>
        <end position="187"/>
    </location>
</feature>
<reference evidence="2" key="2">
    <citation type="submission" date="2023-06" db="EMBL/GenBank/DDBJ databases">
        <authorList>
            <consortium name="Lawrence Berkeley National Laboratory"/>
            <person name="Haridas S."/>
            <person name="Hensen N."/>
            <person name="Bonometti L."/>
            <person name="Westerberg I."/>
            <person name="Brannstrom I.O."/>
            <person name="Guillou S."/>
            <person name="Cros-Aarteil S."/>
            <person name="Calhoun S."/>
            <person name="Kuo A."/>
            <person name="Mondo S."/>
            <person name="Pangilinan J."/>
            <person name="Riley R."/>
            <person name="Labutti K."/>
            <person name="Andreopoulos B."/>
            <person name="Lipzen A."/>
            <person name="Chen C."/>
            <person name="Yanf M."/>
            <person name="Daum C."/>
            <person name="Ng V."/>
            <person name="Clum A."/>
            <person name="Steindorff A."/>
            <person name="Ohm R."/>
            <person name="Martin F."/>
            <person name="Silar P."/>
            <person name="Natvig D."/>
            <person name="Lalanne C."/>
            <person name="Gautier V."/>
            <person name="Ament-Velasquez S.L."/>
            <person name="Kruys A."/>
            <person name="Hutchinson M.I."/>
            <person name="Powell A.J."/>
            <person name="Barry K."/>
            <person name="Miller A.N."/>
            <person name="Grigoriev I.V."/>
            <person name="Debuchy R."/>
            <person name="Gladieux P."/>
            <person name="Thoren M.H."/>
            <person name="Johannesson H."/>
        </authorList>
    </citation>
    <scope>NUCLEOTIDE SEQUENCE</scope>
    <source>
        <strain evidence="2">CBS 955.72</strain>
    </source>
</reference>
<comment type="caution">
    <text evidence="2">The sequence shown here is derived from an EMBL/GenBank/DDBJ whole genome shotgun (WGS) entry which is preliminary data.</text>
</comment>
<dbReference type="AlphaFoldDB" id="A0AAJ0HNP0"/>
<keyword evidence="3" id="KW-1185">Reference proteome</keyword>
<dbReference type="EMBL" id="JAUIQD010000003">
    <property type="protein sequence ID" value="KAK3357953.1"/>
    <property type="molecule type" value="Genomic_DNA"/>
</dbReference>
<reference evidence="2" key="1">
    <citation type="journal article" date="2023" name="Mol. Phylogenet. Evol.">
        <title>Genome-scale phylogeny and comparative genomics of the fungal order Sordariales.</title>
        <authorList>
            <person name="Hensen N."/>
            <person name="Bonometti L."/>
            <person name="Westerberg I."/>
            <person name="Brannstrom I.O."/>
            <person name="Guillou S."/>
            <person name="Cros-Aarteil S."/>
            <person name="Calhoun S."/>
            <person name="Haridas S."/>
            <person name="Kuo A."/>
            <person name="Mondo S."/>
            <person name="Pangilinan J."/>
            <person name="Riley R."/>
            <person name="LaButti K."/>
            <person name="Andreopoulos B."/>
            <person name="Lipzen A."/>
            <person name="Chen C."/>
            <person name="Yan M."/>
            <person name="Daum C."/>
            <person name="Ng V."/>
            <person name="Clum A."/>
            <person name="Steindorff A."/>
            <person name="Ohm R.A."/>
            <person name="Martin F."/>
            <person name="Silar P."/>
            <person name="Natvig D.O."/>
            <person name="Lalanne C."/>
            <person name="Gautier V."/>
            <person name="Ament-Velasquez S.L."/>
            <person name="Kruys A."/>
            <person name="Hutchinson M.I."/>
            <person name="Powell A.J."/>
            <person name="Barry K."/>
            <person name="Miller A.N."/>
            <person name="Grigoriev I.V."/>
            <person name="Debuchy R."/>
            <person name="Gladieux P."/>
            <person name="Hiltunen Thoren M."/>
            <person name="Johannesson H."/>
        </authorList>
    </citation>
    <scope>NUCLEOTIDE SEQUENCE</scope>
    <source>
        <strain evidence="2">CBS 955.72</strain>
    </source>
</reference>
<sequence>MPGSPTIFAASIPNITALRNDLDYGDARLPRCATFNDDTRAFRRKFKTSRGVDGVDLYDWRSQVSQAGLNEMTTAYLDKEGNGELFWPDDKSSKNYNQYQYSKDRDRIRRLVKQLFFRLNQQQFRNQKYKNKDNSDAREDNDNRGRNRQTAIDVESTINHDSPRSNEESATVESATADLPNFDQMYDGLPVLDVDEDVCEVPESNPTSPPMHPRRMRQFESINQRSRTKRSLPTAPDPGHPNQQSWKRQKKPPKAGLTRPITTSNAPNPQKRESPRTNKARGVQKEGYMMGTDALDKITKAVSPERGPSLQRQGVSSRPRQSPTPETPTISFRSPRASKPMQRLGYATGLDALDNTTEVVSLERQHSPQQPDGPSRLRRSLTPEAPMMTFRGTADHMRESPPSDSGQSLPSLSELTSRLRAEREPDSPSTPRQLPSHDIILRERNVPEPDEANFAVSRHPPAARPTVEKRVEPRQGNLVSLRQEKLANLRREHGSEQLNLSFSHSSISSALVTISAPNGRPSTGGSIKPSINFIYRIVLSRTPKTITVRWNPQGRFQDKTLAELLRELPFHDRESQGLIFTIESDCMRTVERITNDDEDSFVSMKRYIAREHRGWFHRQTRHSDGTPPRLVVDIVIEQMGDDSKQGADRMEDLELELEW</sequence>
<dbReference type="Proteomes" id="UP001275084">
    <property type="component" value="Unassembled WGS sequence"/>
</dbReference>
<gene>
    <name evidence="2" type="ORF">B0T25DRAFT_579934</name>
</gene>
<feature type="region of interest" description="Disordered" evidence="1">
    <location>
        <begin position="417"/>
        <end position="439"/>
    </location>
</feature>
<accession>A0AAJ0HNP0</accession>
<feature type="compositionally biased region" description="Basic and acidic residues" evidence="1">
    <location>
        <begin position="417"/>
        <end position="426"/>
    </location>
</feature>
<feature type="compositionally biased region" description="Polar residues" evidence="1">
    <location>
        <begin position="310"/>
        <end position="332"/>
    </location>
</feature>
<feature type="region of interest" description="Disordered" evidence="1">
    <location>
        <begin position="222"/>
        <end position="289"/>
    </location>
</feature>
<organism evidence="2 3">
    <name type="scientific">Lasiosphaeria hispida</name>
    <dbReference type="NCBI Taxonomy" id="260671"/>
    <lineage>
        <taxon>Eukaryota</taxon>
        <taxon>Fungi</taxon>
        <taxon>Dikarya</taxon>
        <taxon>Ascomycota</taxon>
        <taxon>Pezizomycotina</taxon>
        <taxon>Sordariomycetes</taxon>
        <taxon>Sordariomycetidae</taxon>
        <taxon>Sordariales</taxon>
        <taxon>Lasiosphaeriaceae</taxon>
        <taxon>Lasiosphaeria</taxon>
    </lineage>
</organism>
<name>A0AAJ0HNP0_9PEZI</name>
<evidence type="ECO:0000313" key="2">
    <source>
        <dbReference type="EMBL" id="KAK3357953.1"/>
    </source>
</evidence>
<evidence type="ECO:0000313" key="3">
    <source>
        <dbReference type="Proteomes" id="UP001275084"/>
    </source>
</evidence>
<feature type="compositionally biased region" description="Basic and acidic residues" evidence="1">
    <location>
        <begin position="130"/>
        <end position="145"/>
    </location>
</feature>
<evidence type="ECO:0000256" key="1">
    <source>
        <dbReference type="SAM" id="MobiDB-lite"/>
    </source>
</evidence>
<feature type="region of interest" description="Disordered" evidence="1">
    <location>
        <begin position="301"/>
        <end position="339"/>
    </location>
</feature>
<feature type="region of interest" description="Disordered" evidence="1">
    <location>
        <begin position="360"/>
        <end position="385"/>
    </location>
</feature>
<protein>
    <submittedName>
        <fullName evidence="2">Uncharacterized protein</fullName>
    </submittedName>
</protein>